<keyword evidence="3" id="KW-1185">Reference proteome</keyword>
<dbReference type="NCBIfam" id="TIGR04183">
    <property type="entry name" value="Por_Secre_tail"/>
    <property type="match status" value="1"/>
</dbReference>
<feature type="domain" description="Secretion system C-terminal sorting" evidence="1">
    <location>
        <begin position="212"/>
        <end position="277"/>
    </location>
</feature>
<dbReference type="Proteomes" id="UP000054223">
    <property type="component" value="Unassembled WGS sequence"/>
</dbReference>
<sequence length="281" mass="30344">MEVVEQAAPALALPASLERVSGVRYYRVQRLGGSASIAQASITLPVAADDYVSNPAGLRVAAVGKEQNAYSDLQGTVNGNFITAPIPVTLIPQLSVFTLASALGANNPLPVELTSFAATRQGQGVQLRWQTAQEMNSAWFEVQRSTDGKHFVAIERLAAAGTSSSQRTYSWNDVAAPTGVLYYRLLQMDSDGASKYSRAVTVASVNLHSVRIFPNPATDVIRLDATPQLVRWQVHNNLGQVLRQGTATGSVSIPVSDLRAGTYFLHVFSGAQHYKERFVKR</sequence>
<dbReference type="EMBL" id="LNAL01000006">
    <property type="protein sequence ID" value="KUG08444.1"/>
    <property type="molecule type" value="Genomic_DNA"/>
</dbReference>
<dbReference type="Pfam" id="PF18962">
    <property type="entry name" value="Por_Secre_tail"/>
    <property type="match status" value="1"/>
</dbReference>
<dbReference type="InterPro" id="IPR013783">
    <property type="entry name" value="Ig-like_fold"/>
</dbReference>
<evidence type="ECO:0000313" key="3">
    <source>
        <dbReference type="Proteomes" id="UP000054223"/>
    </source>
</evidence>
<protein>
    <recommendedName>
        <fullName evidence="1">Secretion system C-terminal sorting domain-containing protein</fullName>
    </recommendedName>
</protein>
<dbReference type="InterPro" id="IPR026444">
    <property type="entry name" value="Secre_tail"/>
</dbReference>
<reference evidence="2 3" key="1">
    <citation type="submission" date="2015-11" db="EMBL/GenBank/DDBJ databases">
        <title>Solirubrum puertoriconensis gen. nov. an environmental bacteria isolated in Puerto Rico.</title>
        <authorList>
            <person name="Cuebas-Irizarry M.F."/>
            <person name="Montalvo-Rodriguez R."/>
        </authorList>
    </citation>
    <scope>NUCLEOTIDE SEQUENCE [LARGE SCALE GENOMIC DNA]</scope>
    <source>
        <strain evidence="2 3">MC1A</strain>
    </source>
</reference>
<evidence type="ECO:0000259" key="1">
    <source>
        <dbReference type="Pfam" id="PF18962"/>
    </source>
</evidence>
<proteinExistence type="predicted"/>
<gene>
    <name evidence="2" type="ORF">ASU33_09770</name>
</gene>
<dbReference type="AlphaFoldDB" id="A0A9X0HMB3"/>
<dbReference type="Gene3D" id="2.60.40.10">
    <property type="entry name" value="Immunoglobulins"/>
    <property type="match status" value="1"/>
</dbReference>
<accession>A0A9X0HMB3</accession>
<comment type="caution">
    <text evidence="2">The sequence shown here is derived from an EMBL/GenBank/DDBJ whole genome shotgun (WGS) entry which is preliminary data.</text>
</comment>
<evidence type="ECO:0000313" key="2">
    <source>
        <dbReference type="EMBL" id="KUG08444.1"/>
    </source>
</evidence>
<organism evidence="2 3">
    <name type="scientific">Solirubrum puertoriconensis</name>
    <dbReference type="NCBI Taxonomy" id="1751427"/>
    <lineage>
        <taxon>Bacteria</taxon>
        <taxon>Pseudomonadati</taxon>
        <taxon>Bacteroidota</taxon>
        <taxon>Cytophagia</taxon>
        <taxon>Cytophagales</taxon>
    </lineage>
</organism>
<name>A0A9X0HMB3_SOLP1</name>